<organism evidence="2 3">
    <name type="scientific">Protopolystoma xenopodis</name>
    <dbReference type="NCBI Taxonomy" id="117903"/>
    <lineage>
        <taxon>Eukaryota</taxon>
        <taxon>Metazoa</taxon>
        <taxon>Spiralia</taxon>
        <taxon>Lophotrochozoa</taxon>
        <taxon>Platyhelminthes</taxon>
        <taxon>Monogenea</taxon>
        <taxon>Polyopisthocotylea</taxon>
        <taxon>Polystomatidea</taxon>
        <taxon>Polystomatidae</taxon>
        <taxon>Protopolystoma</taxon>
    </lineage>
</organism>
<comment type="caution">
    <text evidence="2">The sequence shown here is derived from an EMBL/GenBank/DDBJ whole genome shotgun (WGS) entry which is preliminary data.</text>
</comment>
<feature type="region of interest" description="Disordered" evidence="1">
    <location>
        <begin position="1"/>
        <end position="21"/>
    </location>
</feature>
<dbReference type="Proteomes" id="UP000784294">
    <property type="component" value="Unassembled WGS sequence"/>
</dbReference>
<sequence>MDGPRLGTTISTTTPMNTIPWTTSGTSGTAIGGGGSQLLGSSPATGRFEMASADRRTANASMATTEIRKSLVTTGSVVYNASIGPQTTATGGREDGTPQTPSSESFRVLFRKN</sequence>
<dbReference type="AlphaFoldDB" id="A0A3S5A5G7"/>
<keyword evidence="3" id="KW-1185">Reference proteome</keyword>
<dbReference type="EMBL" id="CAAALY010046093">
    <property type="protein sequence ID" value="VEL20366.1"/>
    <property type="molecule type" value="Genomic_DNA"/>
</dbReference>
<feature type="compositionally biased region" description="Low complexity" evidence="1">
    <location>
        <begin position="8"/>
        <end position="21"/>
    </location>
</feature>
<evidence type="ECO:0000313" key="2">
    <source>
        <dbReference type="EMBL" id="VEL20366.1"/>
    </source>
</evidence>
<feature type="region of interest" description="Disordered" evidence="1">
    <location>
        <begin position="82"/>
        <end position="113"/>
    </location>
</feature>
<evidence type="ECO:0000256" key="1">
    <source>
        <dbReference type="SAM" id="MobiDB-lite"/>
    </source>
</evidence>
<protein>
    <submittedName>
        <fullName evidence="2">Uncharacterized protein</fullName>
    </submittedName>
</protein>
<gene>
    <name evidence="2" type="ORF">PXEA_LOCUS13806</name>
</gene>
<proteinExistence type="predicted"/>
<accession>A0A3S5A5G7</accession>
<evidence type="ECO:0000313" key="3">
    <source>
        <dbReference type="Proteomes" id="UP000784294"/>
    </source>
</evidence>
<name>A0A3S5A5G7_9PLAT</name>
<reference evidence="2" key="1">
    <citation type="submission" date="2018-11" db="EMBL/GenBank/DDBJ databases">
        <authorList>
            <consortium name="Pathogen Informatics"/>
        </authorList>
    </citation>
    <scope>NUCLEOTIDE SEQUENCE</scope>
</reference>